<evidence type="ECO:0000256" key="1">
    <source>
        <dbReference type="ARBA" id="ARBA00006987"/>
    </source>
</evidence>
<sequence length="421" mass="44475">MRRTRTIGLGDLVLGDGCLEILVPGPLKGPAPAVTRRGQPSAWLLVVARHISSGNESCDSFISPASASFVCCLHHIQRKIASGANDPHACIQGAILNIRIPRLLGGALAVAIFGLSTAARAEPAYPSRTITVVVPFSAGSASDTYARVIGAKLGEALGQSVVVENKDGAGGFIGAQYVLRAKPDGYTLLFAASPWAYTPYFFKRIPYEPMRDFVAVAKVGAAPSVLVTAPDAPFGDMAGMAAYARQHPGKLTYSSAGIGTYSHLIGALVDKQLDIDIMHVPYKSAAQAMADVVGHMISLNYPSLSAALPLIKSGKLKALGVTSLTPASIAPDIPSIASQGMPGFEVMQWFGFVSPAGTSPEVVKLLNTQINRVLADPEVARRFAQLGIQLTPESPEVFTADIDREIRKWVPLGKELSITYD</sequence>
<keyword evidence="3" id="KW-1185">Reference proteome</keyword>
<dbReference type="Gene3D" id="3.40.190.150">
    <property type="entry name" value="Bordetella uptake gene, domain 1"/>
    <property type="match status" value="1"/>
</dbReference>
<evidence type="ECO:0000313" key="2">
    <source>
        <dbReference type="EMBL" id="ARP80448.1"/>
    </source>
</evidence>
<dbReference type="InterPro" id="IPR042100">
    <property type="entry name" value="Bug_dom1"/>
</dbReference>
<dbReference type="STRING" id="1416806.CAL12_06100"/>
<gene>
    <name evidence="2" type="ORF">CAL12_06100</name>
</gene>
<name>A0A1W6YHF0_9BORD</name>
<dbReference type="EMBL" id="CP021108">
    <property type="protein sequence ID" value="ARP80448.1"/>
    <property type="molecule type" value="Genomic_DNA"/>
</dbReference>
<evidence type="ECO:0008006" key="4">
    <source>
        <dbReference type="Google" id="ProtNLM"/>
    </source>
</evidence>
<dbReference type="KEGG" id="bgv:CAL12_06100"/>
<dbReference type="InterPro" id="IPR005064">
    <property type="entry name" value="BUG"/>
</dbReference>
<comment type="similarity">
    <text evidence="1">Belongs to the UPF0065 (bug) family.</text>
</comment>
<dbReference type="PANTHER" id="PTHR42928:SF5">
    <property type="entry name" value="BLR1237 PROTEIN"/>
    <property type="match status" value="1"/>
</dbReference>
<protein>
    <recommendedName>
        <fullName evidence="4">ABC transporter substrate-binding protein</fullName>
    </recommendedName>
</protein>
<reference evidence="2 3" key="1">
    <citation type="submission" date="2017-05" db="EMBL/GenBank/DDBJ databases">
        <title>Complete and WGS of Bordetella genogroups.</title>
        <authorList>
            <person name="Spilker T."/>
            <person name="LiPuma J."/>
        </authorList>
    </citation>
    <scope>NUCLEOTIDE SEQUENCE [LARGE SCALE GENOMIC DNA]</scope>
    <source>
        <strain evidence="2 3">AU19157</strain>
    </source>
</reference>
<dbReference type="Pfam" id="PF03401">
    <property type="entry name" value="TctC"/>
    <property type="match status" value="1"/>
</dbReference>
<dbReference type="Proteomes" id="UP000194151">
    <property type="component" value="Chromosome"/>
</dbReference>
<dbReference type="PANTHER" id="PTHR42928">
    <property type="entry name" value="TRICARBOXYLATE-BINDING PROTEIN"/>
    <property type="match status" value="1"/>
</dbReference>
<dbReference type="Gene3D" id="3.40.190.10">
    <property type="entry name" value="Periplasmic binding protein-like II"/>
    <property type="match status" value="1"/>
</dbReference>
<dbReference type="CDD" id="cd13578">
    <property type="entry name" value="PBP2_Bug27"/>
    <property type="match status" value="1"/>
</dbReference>
<organism evidence="2 3">
    <name type="scientific">Bordetella genomosp. 8</name>
    <dbReference type="NCBI Taxonomy" id="1416806"/>
    <lineage>
        <taxon>Bacteria</taxon>
        <taxon>Pseudomonadati</taxon>
        <taxon>Pseudomonadota</taxon>
        <taxon>Betaproteobacteria</taxon>
        <taxon>Burkholderiales</taxon>
        <taxon>Alcaligenaceae</taxon>
        <taxon>Bordetella</taxon>
    </lineage>
</organism>
<dbReference type="AlphaFoldDB" id="A0A1W6YHF0"/>
<proteinExistence type="inferred from homology"/>
<dbReference type="SUPFAM" id="SSF53850">
    <property type="entry name" value="Periplasmic binding protein-like II"/>
    <property type="match status" value="1"/>
</dbReference>
<evidence type="ECO:0000313" key="3">
    <source>
        <dbReference type="Proteomes" id="UP000194151"/>
    </source>
</evidence>
<accession>A0A1W6YHF0</accession>